<feature type="compositionally biased region" description="Low complexity" evidence="5">
    <location>
        <begin position="304"/>
        <end position="314"/>
    </location>
</feature>
<dbReference type="RefSeq" id="WP_062804707.1">
    <property type="nucleotide sequence ID" value="NZ_CABMMO010000007.1"/>
</dbReference>
<evidence type="ECO:0000313" key="10">
    <source>
        <dbReference type="Proteomes" id="UP000189299"/>
    </source>
</evidence>
<dbReference type="NCBIfam" id="TIGR01167">
    <property type="entry name" value="LPXTG_anchor"/>
    <property type="match status" value="1"/>
</dbReference>
<keyword evidence="4" id="KW-0572">Peptidoglycan-anchor</keyword>
<keyword evidence="1" id="KW-0134">Cell wall</keyword>
<reference evidence="9 10" key="1">
    <citation type="submission" date="2016-12" db="EMBL/GenBank/DDBJ databases">
        <authorList>
            <person name="Song W.-J."/>
            <person name="Kurnit D.M."/>
        </authorList>
    </citation>
    <scope>NUCLEOTIDE SEQUENCE [LARGE SCALE GENOMIC DNA]</scope>
    <source>
        <strain evidence="9 10">CGB1038-1_S1</strain>
    </source>
</reference>
<evidence type="ECO:0000256" key="5">
    <source>
        <dbReference type="SAM" id="MobiDB-lite"/>
    </source>
</evidence>
<dbReference type="PROSITE" id="PS50847">
    <property type="entry name" value="GRAM_POS_ANCHORING"/>
    <property type="match status" value="1"/>
</dbReference>
<dbReference type="EMBL" id="MSTR01000007">
    <property type="protein sequence ID" value="ONN43118.1"/>
    <property type="molecule type" value="Genomic_DNA"/>
</dbReference>
<comment type="caution">
    <text evidence="9">The sequence shown here is derived from an EMBL/GenBank/DDBJ whole genome shotgun (WGS) entry which is preliminary data.</text>
</comment>
<keyword evidence="6" id="KW-0812">Transmembrane</keyword>
<feature type="compositionally biased region" description="Low complexity" evidence="5">
    <location>
        <begin position="323"/>
        <end position="339"/>
    </location>
</feature>
<feature type="transmembrane region" description="Helical" evidence="6">
    <location>
        <begin position="359"/>
        <end position="377"/>
    </location>
</feature>
<evidence type="ECO:0000259" key="8">
    <source>
        <dbReference type="PROSITE" id="PS50847"/>
    </source>
</evidence>
<feature type="chain" id="PRO_5038960216" description="Gram-positive cocci surface proteins LPxTG domain-containing protein" evidence="7">
    <location>
        <begin position="22"/>
        <end position="385"/>
    </location>
</feature>
<feature type="signal peptide" evidence="7">
    <location>
        <begin position="1"/>
        <end position="21"/>
    </location>
</feature>
<organism evidence="9 10">
    <name type="scientific">Enterococcus mundtii</name>
    <dbReference type="NCBI Taxonomy" id="53346"/>
    <lineage>
        <taxon>Bacteria</taxon>
        <taxon>Bacillati</taxon>
        <taxon>Bacillota</taxon>
        <taxon>Bacilli</taxon>
        <taxon>Lactobacillales</taxon>
        <taxon>Enterococcaceae</taxon>
        <taxon>Enterococcus</taxon>
    </lineage>
</organism>
<evidence type="ECO:0000256" key="6">
    <source>
        <dbReference type="SAM" id="Phobius"/>
    </source>
</evidence>
<sequence length="385" mass="40646">MKRKKILKIFTSLTVCGAAFVFYPEESFAIFLGEYNGENLGEKLIAEGKKAYIDGEFANALATVNTQLNSNKQGSSVTFTFEVPTWTTATSGRGGWIERVAGNDGGVIGGGLGVPGYDTMYYGNSPEHQGVFEFSNLSVTTTNKNAEVSVSEPVIDEQNHKATISTTITLVEDTNDTMVPLNYTAENIFVGTTVADKVQEETYQTPPLLVRDRIGLADTRARAVLELGTVNVAVKADTTTSSSTTPSTSTSSSSSTTPSTSTSSSSSTTPSTSTSSSSSTTPSTSTSSSSTTTETSSVMNTEQSTSPSTSTTSSQAKTPVIYTPSEPSTPSITSTSSTSEKFRSTASASTLPKTGEKQSIWITLMGIVLLGASMFYFKKNKVKNK</sequence>
<feature type="region of interest" description="Disordered" evidence="5">
    <location>
        <begin position="237"/>
        <end position="354"/>
    </location>
</feature>
<protein>
    <recommendedName>
        <fullName evidence="8">Gram-positive cocci surface proteins LPxTG domain-containing protein</fullName>
    </recommendedName>
</protein>
<proteinExistence type="predicted"/>
<dbReference type="AlphaFoldDB" id="A0A1V2UJE0"/>
<evidence type="ECO:0000256" key="1">
    <source>
        <dbReference type="ARBA" id="ARBA00022512"/>
    </source>
</evidence>
<gene>
    <name evidence="9" type="ORF">BTN92_08610</name>
</gene>
<evidence type="ECO:0000256" key="2">
    <source>
        <dbReference type="ARBA" id="ARBA00022525"/>
    </source>
</evidence>
<keyword evidence="3 7" id="KW-0732">Signal</keyword>
<keyword evidence="6" id="KW-0472">Membrane</keyword>
<accession>A0A1V2UJE0</accession>
<dbReference type="Pfam" id="PF00746">
    <property type="entry name" value="Gram_pos_anchor"/>
    <property type="match status" value="1"/>
</dbReference>
<name>A0A1V2UJE0_ENTMU</name>
<feature type="compositionally biased region" description="Low complexity" evidence="5">
    <location>
        <begin position="238"/>
        <end position="297"/>
    </location>
</feature>
<feature type="domain" description="Gram-positive cocci surface proteins LPxTG" evidence="8">
    <location>
        <begin position="351"/>
        <end position="385"/>
    </location>
</feature>
<evidence type="ECO:0000256" key="4">
    <source>
        <dbReference type="ARBA" id="ARBA00023088"/>
    </source>
</evidence>
<dbReference type="Proteomes" id="UP000189299">
    <property type="component" value="Unassembled WGS sequence"/>
</dbReference>
<evidence type="ECO:0000256" key="7">
    <source>
        <dbReference type="SAM" id="SignalP"/>
    </source>
</evidence>
<keyword evidence="6" id="KW-1133">Transmembrane helix</keyword>
<keyword evidence="2" id="KW-0964">Secreted</keyword>
<evidence type="ECO:0000256" key="3">
    <source>
        <dbReference type="ARBA" id="ARBA00022729"/>
    </source>
</evidence>
<dbReference type="InterPro" id="IPR019931">
    <property type="entry name" value="LPXTG_anchor"/>
</dbReference>
<evidence type="ECO:0000313" key="9">
    <source>
        <dbReference type="EMBL" id="ONN43118.1"/>
    </source>
</evidence>